<dbReference type="GO" id="GO:0003824">
    <property type="term" value="F:catalytic activity"/>
    <property type="evidence" value="ECO:0007669"/>
    <property type="project" value="InterPro"/>
</dbReference>
<dbReference type="STRING" id="4555.A0A368SJ54"/>
<evidence type="ECO:0000313" key="3">
    <source>
        <dbReference type="EMBL" id="RCV42421.1"/>
    </source>
</evidence>
<proteinExistence type="predicted"/>
<dbReference type="SUPFAM" id="SSF56219">
    <property type="entry name" value="DNase I-like"/>
    <property type="match status" value="1"/>
</dbReference>
<evidence type="ECO:0000256" key="1">
    <source>
        <dbReference type="SAM" id="MobiDB-lite"/>
    </source>
</evidence>
<name>A0A368SJ54_SETIT</name>
<dbReference type="OrthoDB" id="786283at2759"/>
<gene>
    <name evidence="3" type="ORF">SETIT_9G215400v2</name>
</gene>
<feature type="region of interest" description="Disordered" evidence="1">
    <location>
        <begin position="1"/>
        <end position="30"/>
    </location>
</feature>
<dbReference type="EMBL" id="CM003536">
    <property type="protein sequence ID" value="RCV42421.1"/>
    <property type="molecule type" value="Genomic_DNA"/>
</dbReference>
<dbReference type="PANTHER" id="PTHR35218:SF9">
    <property type="entry name" value="ENDONUCLEASE_EXONUCLEASE_PHOSPHATASE DOMAIN-CONTAINING PROTEIN"/>
    <property type="match status" value="1"/>
</dbReference>
<reference evidence="3" key="2">
    <citation type="submission" date="2015-07" db="EMBL/GenBank/DDBJ databases">
        <authorList>
            <person name="Noorani M."/>
        </authorList>
    </citation>
    <scope>NUCLEOTIDE SEQUENCE</scope>
    <source>
        <strain evidence="3">Yugu1</strain>
    </source>
</reference>
<sequence>MSKIRKRTTRILPTPRGNRTRQMARTPAAPPHRSYRIAGVELSSTFCVIMNPSTILCWNIRGLNSRARQYSVHTLVNNSRVDVVCIQETKMQGSSQGTILFMFGSDFSYSIELPSVGASGGLLIAWRHSLGPATTTKEDNHIISIQFSLSSGLSWWLTYVYGPQGDDNKVLFLQELRNIIATFQGPWLVLGDFNLIVNDEDKNNGNFNRAMMGRFHHFINDLGC</sequence>
<reference evidence="3" key="1">
    <citation type="journal article" date="2012" name="Nat. Biotechnol.">
        <title>Reference genome sequence of the model plant Setaria.</title>
        <authorList>
            <person name="Bennetzen J.L."/>
            <person name="Schmutz J."/>
            <person name="Wang H."/>
            <person name="Percifield R."/>
            <person name="Hawkins J."/>
            <person name="Pontaroli A.C."/>
            <person name="Estep M."/>
            <person name="Feng L."/>
            <person name="Vaughn J.N."/>
            <person name="Grimwood J."/>
            <person name="Jenkins J."/>
            <person name="Barry K."/>
            <person name="Lindquist E."/>
            <person name="Hellsten U."/>
            <person name="Deshpande S."/>
            <person name="Wang X."/>
            <person name="Wu X."/>
            <person name="Mitros T."/>
            <person name="Triplett J."/>
            <person name="Yang X."/>
            <person name="Ye C.Y."/>
            <person name="Mauro-Herrera M."/>
            <person name="Wang L."/>
            <person name="Li P."/>
            <person name="Sharma M."/>
            <person name="Sharma R."/>
            <person name="Ronald P.C."/>
            <person name="Panaud O."/>
            <person name="Kellogg E.A."/>
            <person name="Brutnell T.P."/>
            <person name="Doust A.N."/>
            <person name="Tuskan G.A."/>
            <person name="Rokhsar D."/>
            <person name="Devos K.M."/>
        </authorList>
    </citation>
    <scope>NUCLEOTIDE SEQUENCE [LARGE SCALE GENOMIC DNA]</scope>
    <source>
        <strain evidence="3">Yugu1</strain>
    </source>
</reference>
<evidence type="ECO:0000259" key="2">
    <source>
        <dbReference type="Pfam" id="PF03372"/>
    </source>
</evidence>
<feature type="domain" description="Endonuclease/exonuclease/phosphatase" evidence="2">
    <location>
        <begin position="57"/>
        <end position="211"/>
    </location>
</feature>
<accession>A0A368SJ54</accession>
<dbReference type="Gene3D" id="3.60.10.10">
    <property type="entry name" value="Endonuclease/exonuclease/phosphatase"/>
    <property type="match status" value="1"/>
</dbReference>
<dbReference type="InterPro" id="IPR005135">
    <property type="entry name" value="Endo/exonuclease/phosphatase"/>
</dbReference>
<organism evidence="3">
    <name type="scientific">Setaria italica</name>
    <name type="common">Foxtail millet</name>
    <name type="synonym">Panicum italicum</name>
    <dbReference type="NCBI Taxonomy" id="4555"/>
    <lineage>
        <taxon>Eukaryota</taxon>
        <taxon>Viridiplantae</taxon>
        <taxon>Streptophyta</taxon>
        <taxon>Embryophyta</taxon>
        <taxon>Tracheophyta</taxon>
        <taxon>Spermatophyta</taxon>
        <taxon>Magnoliopsida</taxon>
        <taxon>Liliopsida</taxon>
        <taxon>Poales</taxon>
        <taxon>Poaceae</taxon>
        <taxon>PACMAD clade</taxon>
        <taxon>Panicoideae</taxon>
        <taxon>Panicodae</taxon>
        <taxon>Paniceae</taxon>
        <taxon>Cenchrinae</taxon>
        <taxon>Setaria</taxon>
    </lineage>
</organism>
<dbReference type="InterPro" id="IPR036691">
    <property type="entry name" value="Endo/exonu/phosph_ase_sf"/>
</dbReference>
<protein>
    <recommendedName>
        <fullName evidence="2">Endonuclease/exonuclease/phosphatase domain-containing protein</fullName>
    </recommendedName>
</protein>
<dbReference type="AlphaFoldDB" id="A0A368SJ54"/>
<dbReference type="Pfam" id="PF03372">
    <property type="entry name" value="Exo_endo_phos"/>
    <property type="match status" value="1"/>
</dbReference>
<dbReference type="PANTHER" id="PTHR35218">
    <property type="entry name" value="RNASE H DOMAIN-CONTAINING PROTEIN"/>
    <property type="match status" value="1"/>
</dbReference>